<keyword evidence="4" id="KW-1185">Reference proteome</keyword>
<name>A0A6A1UPS0_9ROSI</name>
<dbReference type="PANTHER" id="PTHR46546:SF4">
    <property type="entry name" value="SHEWANELLA-LIKE PROTEIN PHOSPHATASE 1"/>
    <property type="match status" value="1"/>
</dbReference>
<reference evidence="3 4" key="1">
    <citation type="journal article" date="2019" name="Plant Biotechnol. J.">
        <title>The red bayberry genome and genetic basis of sex determination.</title>
        <authorList>
            <person name="Jia H.M."/>
            <person name="Jia H.J."/>
            <person name="Cai Q.L."/>
            <person name="Wang Y."/>
            <person name="Zhao H.B."/>
            <person name="Yang W.F."/>
            <person name="Wang G.Y."/>
            <person name="Li Y.H."/>
            <person name="Zhan D.L."/>
            <person name="Shen Y.T."/>
            <person name="Niu Q.F."/>
            <person name="Chang L."/>
            <person name="Qiu J."/>
            <person name="Zhao L."/>
            <person name="Xie H.B."/>
            <person name="Fu W.Y."/>
            <person name="Jin J."/>
            <person name="Li X.W."/>
            <person name="Jiao Y."/>
            <person name="Zhou C.C."/>
            <person name="Tu T."/>
            <person name="Chai C.Y."/>
            <person name="Gao J.L."/>
            <person name="Fan L.J."/>
            <person name="van de Weg E."/>
            <person name="Wang J.Y."/>
            <person name="Gao Z.S."/>
        </authorList>
    </citation>
    <scope>NUCLEOTIDE SEQUENCE [LARGE SCALE GENOMIC DNA]</scope>
    <source>
        <tissue evidence="3">Leaves</tissue>
    </source>
</reference>
<dbReference type="GO" id="GO:0016787">
    <property type="term" value="F:hydrolase activity"/>
    <property type="evidence" value="ECO:0007669"/>
    <property type="project" value="InterPro"/>
</dbReference>
<dbReference type="Pfam" id="PF00149">
    <property type="entry name" value="Metallophos"/>
    <property type="match status" value="1"/>
</dbReference>
<gene>
    <name evidence="3" type="ORF">CJ030_MR8G010067</name>
</gene>
<feature type="compositionally biased region" description="Pro residues" evidence="1">
    <location>
        <begin position="8"/>
        <end position="17"/>
    </location>
</feature>
<dbReference type="AlphaFoldDB" id="A0A6A1UPS0"/>
<accession>A0A6A1UPS0</accession>
<dbReference type="InterPro" id="IPR004843">
    <property type="entry name" value="Calcineurin-like_PHP"/>
</dbReference>
<evidence type="ECO:0000313" key="4">
    <source>
        <dbReference type="Proteomes" id="UP000516437"/>
    </source>
</evidence>
<sequence length="423" mass="46898">MASLCLTPLPPPPPPPFHSRKHLESPSSSPSPSPPPPLNGYHSINGGALKPIVVNGNPPTFVSAPGRRIVAVGDLHGDLDKARCALEMAGVLNSDGRDLWTGGDTVLIQLGDILDRGEDEIAILSLLRSLDIQAKTKGGAVFQVNGNHETMNVEGDFRYVESGAFHECIDFVEYLEECRNDWEEAFVGWIGMSERCKQDRKMSQNKWVPLNLVKVASVVRAKESCVSKAHVASSIPPEDQTSDLRVEPWVVGRRVARPGFTHCPTGPVYRSGLRQKGVIARSMLLRPGGPLACELAQHAVVLRVNDWVFCHGGLLPHHGKIYFHLVEPDLSDHSAVAYGIERMNREVSYWMRGLSESDKSPQIPFIATRGYDSVVWNRLYSTDISNLEDYQIRQASFIEGHCTYSLSYSRNLLLYTFSPEKYA</sequence>
<feature type="compositionally biased region" description="Pro residues" evidence="1">
    <location>
        <begin position="29"/>
        <end position="38"/>
    </location>
</feature>
<dbReference type="Gene3D" id="3.60.21.10">
    <property type="match status" value="1"/>
</dbReference>
<evidence type="ECO:0000259" key="2">
    <source>
        <dbReference type="Pfam" id="PF00149"/>
    </source>
</evidence>
<evidence type="ECO:0000256" key="1">
    <source>
        <dbReference type="SAM" id="MobiDB-lite"/>
    </source>
</evidence>
<comment type="caution">
    <text evidence="3">The sequence shown here is derived from an EMBL/GenBank/DDBJ whole genome shotgun (WGS) entry which is preliminary data.</text>
</comment>
<protein>
    <recommendedName>
        <fullName evidence="2">Calcineurin-like phosphoesterase domain-containing protein</fullName>
    </recommendedName>
</protein>
<dbReference type="PANTHER" id="PTHR46546">
    <property type="entry name" value="SHEWANELLA-LIKE PROTEIN PHOSPHATASE 1"/>
    <property type="match status" value="1"/>
</dbReference>
<dbReference type="OrthoDB" id="5976022at2759"/>
<proteinExistence type="predicted"/>
<feature type="domain" description="Calcineurin-like phosphoesterase" evidence="2">
    <location>
        <begin position="68"/>
        <end position="182"/>
    </location>
</feature>
<evidence type="ECO:0000313" key="3">
    <source>
        <dbReference type="EMBL" id="KAB1202233.1"/>
    </source>
</evidence>
<dbReference type="Proteomes" id="UP000516437">
    <property type="component" value="Chromosome 8"/>
</dbReference>
<organism evidence="3 4">
    <name type="scientific">Morella rubra</name>
    <name type="common">Chinese bayberry</name>
    <dbReference type="NCBI Taxonomy" id="262757"/>
    <lineage>
        <taxon>Eukaryota</taxon>
        <taxon>Viridiplantae</taxon>
        <taxon>Streptophyta</taxon>
        <taxon>Embryophyta</taxon>
        <taxon>Tracheophyta</taxon>
        <taxon>Spermatophyta</taxon>
        <taxon>Magnoliopsida</taxon>
        <taxon>eudicotyledons</taxon>
        <taxon>Gunneridae</taxon>
        <taxon>Pentapetalae</taxon>
        <taxon>rosids</taxon>
        <taxon>fabids</taxon>
        <taxon>Fagales</taxon>
        <taxon>Myricaceae</taxon>
        <taxon>Morella</taxon>
    </lineage>
</organism>
<dbReference type="EMBL" id="RXIC02000026">
    <property type="protein sequence ID" value="KAB1202233.1"/>
    <property type="molecule type" value="Genomic_DNA"/>
</dbReference>
<dbReference type="InterPro" id="IPR029052">
    <property type="entry name" value="Metallo-depent_PP-like"/>
</dbReference>
<dbReference type="SUPFAM" id="SSF56300">
    <property type="entry name" value="Metallo-dependent phosphatases"/>
    <property type="match status" value="1"/>
</dbReference>
<feature type="region of interest" description="Disordered" evidence="1">
    <location>
        <begin position="1"/>
        <end position="42"/>
    </location>
</feature>